<name>A0A343A6V5_9STRA</name>
<dbReference type="GO" id="GO:0065002">
    <property type="term" value="P:intracellular protein transmembrane transport"/>
    <property type="evidence" value="ECO:0007669"/>
    <property type="project" value="TreeGrafter"/>
</dbReference>
<dbReference type="GO" id="GO:0009977">
    <property type="term" value="F:proton motive force dependent protein transmembrane transporter activity"/>
    <property type="evidence" value="ECO:0007669"/>
    <property type="project" value="TreeGrafter"/>
</dbReference>
<gene>
    <name evidence="7" type="primary">tatC</name>
    <name evidence="7" type="ORF">Nram.m21</name>
</gene>
<dbReference type="GO" id="GO:0043953">
    <property type="term" value="P:protein transport by the Tat complex"/>
    <property type="evidence" value="ECO:0007669"/>
    <property type="project" value="TreeGrafter"/>
</dbReference>
<organism evidence="7">
    <name type="scientific">Navicula ramosissima</name>
    <dbReference type="NCBI Taxonomy" id="265559"/>
    <lineage>
        <taxon>Eukaryota</taxon>
        <taxon>Sar</taxon>
        <taxon>Stramenopiles</taxon>
        <taxon>Ochrophyta</taxon>
        <taxon>Bacillariophyta</taxon>
        <taxon>Bacillariophyceae</taxon>
        <taxon>Bacillariophycidae</taxon>
        <taxon>Naviculales</taxon>
        <taxon>Naviculaceae</taxon>
        <taxon>Navicula</taxon>
    </lineage>
</organism>
<dbReference type="InterPro" id="IPR002033">
    <property type="entry name" value="TatC"/>
</dbReference>
<dbReference type="RefSeq" id="YP_009317747.1">
    <property type="nucleotide sequence ID" value="NC_031848.1"/>
</dbReference>
<evidence type="ECO:0000256" key="1">
    <source>
        <dbReference type="ARBA" id="ARBA00004141"/>
    </source>
</evidence>
<feature type="transmembrane region" description="Helical" evidence="6">
    <location>
        <begin position="215"/>
        <end position="238"/>
    </location>
</feature>
<dbReference type="PANTHER" id="PTHR30371:SF0">
    <property type="entry name" value="SEC-INDEPENDENT PROTEIN TRANSLOCASE PROTEIN TATC, CHLOROPLASTIC-RELATED"/>
    <property type="match status" value="1"/>
</dbReference>
<reference evidence="7" key="1">
    <citation type="journal article" date="2016" name="Mitochondrial DNA Part B Resour">
        <title>Complete mitochondrial genome of biraphid benthic diatom, Navicula ramosissima (Naviculales, Bacillariophyceae).</title>
        <authorList>
            <person name="An S.M."/>
            <person name="Noh J.H."/>
            <person name="Lee H.R."/>
            <person name="Choi D.H."/>
            <person name="Lee J.H."/>
            <person name="Yang E.C."/>
        </authorList>
    </citation>
    <scope>NUCLEOTIDE SEQUENCE</scope>
</reference>
<keyword evidence="4 6" id="KW-1133">Transmembrane helix</keyword>
<comment type="subcellular location">
    <subcellularLocation>
        <location evidence="1">Membrane</location>
        <topology evidence="1">Multi-pass membrane protein</topology>
    </subcellularLocation>
</comment>
<dbReference type="EMBL" id="KX343079">
    <property type="protein sequence ID" value="AOY40393.1"/>
    <property type="molecule type" value="Genomic_DNA"/>
</dbReference>
<keyword evidence="7" id="KW-0496">Mitochondrion</keyword>
<protein>
    <submittedName>
        <fullName evidence="7">SecY-independent transporter protein</fullName>
    </submittedName>
</protein>
<proteinExistence type="inferred from homology"/>
<geneLocation type="mitochondrion" evidence="7"/>
<feature type="transmembrane region" description="Helical" evidence="6">
    <location>
        <begin position="194"/>
        <end position="209"/>
    </location>
</feature>
<feature type="transmembrane region" description="Helical" evidence="6">
    <location>
        <begin position="99"/>
        <end position="118"/>
    </location>
</feature>
<evidence type="ECO:0000256" key="5">
    <source>
        <dbReference type="ARBA" id="ARBA00023136"/>
    </source>
</evidence>
<feature type="transmembrane region" description="Helical" evidence="6">
    <location>
        <begin position="158"/>
        <end position="182"/>
    </location>
</feature>
<feature type="transmembrane region" description="Helical" evidence="6">
    <location>
        <begin position="50"/>
        <end position="70"/>
    </location>
</feature>
<keyword evidence="3 6" id="KW-0812">Transmembrane</keyword>
<dbReference type="GO" id="GO:0033281">
    <property type="term" value="C:TAT protein transport complex"/>
    <property type="evidence" value="ECO:0007669"/>
    <property type="project" value="TreeGrafter"/>
</dbReference>
<dbReference type="AlphaFoldDB" id="A0A343A6V5"/>
<dbReference type="PANTHER" id="PTHR30371">
    <property type="entry name" value="SEC-INDEPENDENT PROTEIN TRANSLOCASE PROTEIN TATC"/>
    <property type="match status" value="1"/>
</dbReference>
<evidence type="ECO:0000256" key="2">
    <source>
        <dbReference type="ARBA" id="ARBA00008882"/>
    </source>
</evidence>
<feature type="transmembrane region" description="Helical" evidence="6">
    <location>
        <begin position="12"/>
        <end position="30"/>
    </location>
</feature>
<evidence type="ECO:0000256" key="6">
    <source>
        <dbReference type="SAM" id="Phobius"/>
    </source>
</evidence>
<accession>A0A343A6V5</accession>
<sequence>MLQRYYTEIKSRALLLTISGILILLVGYTFKEVLLSIVVNLYNGSSSKLSYFIFTDVVEIFNVYVVLIFFVWKQILSFQVVYHFLVFLIPGLTKSEYKYLLLFFSISSGLFLLSVILFKKILFPFSWNFFLSFNSFVEFKALTLHFEAKLLDYIMFFINLYFSCILYFQFFLIPSALFIYFNTDLSTYKTFRKFLYYGCIIFSTLVTPPDVTSQIILSTVLIIGCEILVFGALLKSLLKRNQLVR</sequence>
<evidence type="ECO:0000313" key="7">
    <source>
        <dbReference type="EMBL" id="AOY40393.1"/>
    </source>
</evidence>
<evidence type="ECO:0000256" key="3">
    <source>
        <dbReference type="ARBA" id="ARBA00022692"/>
    </source>
</evidence>
<comment type="similarity">
    <text evidence="2">Belongs to the TatC family.</text>
</comment>
<keyword evidence="5 6" id="KW-0472">Membrane</keyword>
<dbReference type="GeneID" id="30218177"/>
<evidence type="ECO:0000256" key="4">
    <source>
        <dbReference type="ARBA" id="ARBA00022989"/>
    </source>
</evidence>
<dbReference type="Pfam" id="PF00902">
    <property type="entry name" value="TatC"/>
    <property type="match status" value="1"/>
</dbReference>